<dbReference type="Proteomes" id="UP000821866">
    <property type="component" value="Chromosome 11"/>
</dbReference>
<evidence type="ECO:0000313" key="2">
    <source>
        <dbReference type="EMBL" id="KAH8036147.1"/>
    </source>
</evidence>
<evidence type="ECO:0000256" key="1">
    <source>
        <dbReference type="SAM" id="SignalP"/>
    </source>
</evidence>
<reference evidence="2" key="2">
    <citation type="submission" date="2021-09" db="EMBL/GenBank/DDBJ databases">
        <authorList>
            <person name="Jia N."/>
            <person name="Wang J."/>
            <person name="Shi W."/>
            <person name="Du L."/>
            <person name="Sun Y."/>
            <person name="Zhan W."/>
            <person name="Jiang J."/>
            <person name="Wang Q."/>
            <person name="Zhang B."/>
            <person name="Ji P."/>
            <person name="Sakyi L.B."/>
            <person name="Cui X."/>
            <person name="Yuan T."/>
            <person name="Jiang B."/>
            <person name="Yang W."/>
            <person name="Lam T.T.-Y."/>
            <person name="Chang Q."/>
            <person name="Ding S."/>
            <person name="Wang X."/>
            <person name="Zhu J."/>
            <person name="Ruan X."/>
            <person name="Zhao L."/>
            <person name="Wei J."/>
            <person name="Que T."/>
            <person name="Du C."/>
            <person name="Cheng J."/>
            <person name="Dai P."/>
            <person name="Han X."/>
            <person name="Huang E."/>
            <person name="Gao Y."/>
            <person name="Liu J."/>
            <person name="Shao H."/>
            <person name="Ye R."/>
            <person name="Li L."/>
            <person name="Wei W."/>
            <person name="Wang X."/>
            <person name="Wang C."/>
            <person name="Huo Q."/>
            <person name="Li W."/>
            <person name="Guo W."/>
            <person name="Chen H."/>
            <person name="Chen S."/>
            <person name="Zhou L."/>
            <person name="Zhou L."/>
            <person name="Ni X."/>
            <person name="Tian J."/>
            <person name="Zhou Y."/>
            <person name="Sheng Y."/>
            <person name="Liu T."/>
            <person name="Pan Y."/>
            <person name="Xia L."/>
            <person name="Li J."/>
            <person name="Zhao F."/>
            <person name="Cao W."/>
        </authorList>
    </citation>
    <scope>NUCLEOTIDE SEQUENCE</scope>
    <source>
        <strain evidence="2">Rmic-2018</strain>
        <tissue evidence="2">Larvae</tissue>
    </source>
</reference>
<accession>A0A9J6ENV1</accession>
<sequence length="126" mass="14483">MRRRRSCTAACPLILSVAAEPYLTYDCHIEPRAYDHGRCRKTVILQERIAKASVFPEIPAVEVAYAALQRALKEDGRRFRIAKDLTEERVFFMTLCFMTCPRRYTPSAYKVDGNKALRNFAEFATA</sequence>
<feature type="signal peptide" evidence="1">
    <location>
        <begin position="1"/>
        <end position="19"/>
    </location>
</feature>
<feature type="chain" id="PRO_5039895613" description="Tick transposon" evidence="1">
    <location>
        <begin position="20"/>
        <end position="126"/>
    </location>
</feature>
<dbReference type="AlphaFoldDB" id="A0A9J6ENV1"/>
<name>A0A9J6ENV1_RHIMP</name>
<protein>
    <recommendedName>
        <fullName evidence="4">Tick transposon</fullName>
    </recommendedName>
</protein>
<proteinExistence type="predicted"/>
<dbReference type="EMBL" id="JABSTU010000003">
    <property type="protein sequence ID" value="KAH8036147.1"/>
    <property type="molecule type" value="Genomic_DNA"/>
</dbReference>
<comment type="caution">
    <text evidence="2">The sequence shown here is derived from an EMBL/GenBank/DDBJ whole genome shotgun (WGS) entry which is preliminary data.</text>
</comment>
<keyword evidence="3" id="KW-1185">Reference proteome</keyword>
<organism evidence="2 3">
    <name type="scientific">Rhipicephalus microplus</name>
    <name type="common">Cattle tick</name>
    <name type="synonym">Boophilus microplus</name>
    <dbReference type="NCBI Taxonomy" id="6941"/>
    <lineage>
        <taxon>Eukaryota</taxon>
        <taxon>Metazoa</taxon>
        <taxon>Ecdysozoa</taxon>
        <taxon>Arthropoda</taxon>
        <taxon>Chelicerata</taxon>
        <taxon>Arachnida</taxon>
        <taxon>Acari</taxon>
        <taxon>Parasitiformes</taxon>
        <taxon>Ixodida</taxon>
        <taxon>Ixodoidea</taxon>
        <taxon>Ixodidae</taxon>
        <taxon>Rhipicephalinae</taxon>
        <taxon>Rhipicephalus</taxon>
        <taxon>Boophilus</taxon>
    </lineage>
</organism>
<evidence type="ECO:0000313" key="3">
    <source>
        <dbReference type="Proteomes" id="UP000821866"/>
    </source>
</evidence>
<evidence type="ECO:0008006" key="4">
    <source>
        <dbReference type="Google" id="ProtNLM"/>
    </source>
</evidence>
<reference evidence="2" key="1">
    <citation type="journal article" date="2020" name="Cell">
        <title>Large-Scale Comparative Analyses of Tick Genomes Elucidate Their Genetic Diversity and Vector Capacities.</title>
        <authorList>
            <consortium name="Tick Genome and Microbiome Consortium (TIGMIC)"/>
            <person name="Jia N."/>
            <person name="Wang J."/>
            <person name="Shi W."/>
            <person name="Du L."/>
            <person name="Sun Y."/>
            <person name="Zhan W."/>
            <person name="Jiang J.F."/>
            <person name="Wang Q."/>
            <person name="Zhang B."/>
            <person name="Ji P."/>
            <person name="Bell-Sakyi L."/>
            <person name="Cui X.M."/>
            <person name="Yuan T.T."/>
            <person name="Jiang B.G."/>
            <person name="Yang W.F."/>
            <person name="Lam T.T."/>
            <person name="Chang Q.C."/>
            <person name="Ding S.J."/>
            <person name="Wang X.J."/>
            <person name="Zhu J.G."/>
            <person name="Ruan X.D."/>
            <person name="Zhao L."/>
            <person name="Wei J.T."/>
            <person name="Ye R.Z."/>
            <person name="Que T.C."/>
            <person name="Du C.H."/>
            <person name="Zhou Y.H."/>
            <person name="Cheng J.X."/>
            <person name="Dai P.F."/>
            <person name="Guo W.B."/>
            <person name="Han X.H."/>
            <person name="Huang E.J."/>
            <person name="Li L.F."/>
            <person name="Wei W."/>
            <person name="Gao Y.C."/>
            <person name="Liu J.Z."/>
            <person name="Shao H.Z."/>
            <person name="Wang X."/>
            <person name="Wang C.C."/>
            <person name="Yang T.C."/>
            <person name="Huo Q.B."/>
            <person name="Li W."/>
            <person name="Chen H.Y."/>
            <person name="Chen S.E."/>
            <person name="Zhou L.G."/>
            <person name="Ni X.B."/>
            <person name="Tian J.H."/>
            <person name="Sheng Y."/>
            <person name="Liu T."/>
            <person name="Pan Y.S."/>
            <person name="Xia L.Y."/>
            <person name="Li J."/>
            <person name="Zhao F."/>
            <person name="Cao W.C."/>
        </authorList>
    </citation>
    <scope>NUCLEOTIDE SEQUENCE</scope>
    <source>
        <strain evidence="2">Rmic-2018</strain>
    </source>
</reference>
<gene>
    <name evidence="2" type="ORF">HPB51_017958</name>
</gene>
<keyword evidence="1" id="KW-0732">Signal</keyword>